<dbReference type="PANTHER" id="PTHR35140">
    <property type="entry name" value="MITOTIC CHECK POINT PROTEIN BFA1"/>
    <property type="match status" value="1"/>
</dbReference>
<dbReference type="GO" id="GO:0044732">
    <property type="term" value="C:mitotic spindle pole body"/>
    <property type="evidence" value="ECO:0007669"/>
    <property type="project" value="TreeGrafter"/>
</dbReference>
<dbReference type="STRING" id="4846.A0A367JMY2"/>
<proteinExistence type="predicted"/>
<dbReference type="Proteomes" id="UP000253551">
    <property type="component" value="Unassembled WGS sequence"/>
</dbReference>
<gene>
    <name evidence="2" type="ORF">CU098_009902</name>
</gene>
<accession>A0A367JMY2</accession>
<evidence type="ECO:0000313" key="3">
    <source>
        <dbReference type="Proteomes" id="UP000253551"/>
    </source>
</evidence>
<dbReference type="PANTHER" id="PTHR35140:SF1">
    <property type="entry name" value="MITOTIC CHECK POINT PROTEIN BFA1"/>
    <property type="match status" value="1"/>
</dbReference>
<dbReference type="OrthoDB" id="19159at2759"/>
<reference evidence="2 3" key="1">
    <citation type="journal article" date="2018" name="G3 (Bethesda)">
        <title>Phylogenetic and Phylogenomic Definition of Rhizopus Species.</title>
        <authorList>
            <person name="Gryganskyi A.P."/>
            <person name="Golan J."/>
            <person name="Dolatabadi S."/>
            <person name="Mondo S."/>
            <person name="Robb S."/>
            <person name="Idnurm A."/>
            <person name="Muszewska A."/>
            <person name="Steczkiewicz K."/>
            <person name="Masonjones S."/>
            <person name="Liao H.L."/>
            <person name="Gajdeczka M.T."/>
            <person name="Anike F."/>
            <person name="Vuek A."/>
            <person name="Anishchenko I.M."/>
            <person name="Voigt K."/>
            <person name="de Hoog G.S."/>
            <person name="Smith M.E."/>
            <person name="Heitman J."/>
            <person name="Vilgalys R."/>
            <person name="Stajich J.E."/>
        </authorList>
    </citation>
    <scope>NUCLEOTIDE SEQUENCE [LARGE SCALE GENOMIC DNA]</scope>
    <source>
        <strain evidence="2 3">LSU 92-RS-03</strain>
    </source>
</reference>
<dbReference type="GO" id="GO:0005096">
    <property type="term" value="F:GTPase activator activity"/>
    <property type="evidence" value="ECO:0007669"/>
    <property type="project" value="InterPro"/>
</dbReference>
<dbReference type="AlphaFoldDB" id="A0A367JMY2"/>
<dbReference type="InterPro" id="IPR034586">
    <property type="entry name" value="Bfa1/Byr4"/>
</dbReference>
<sequence length="297" mass="34880">MPTIRRNYLANTHATMHREAETTAKRTPQFYKQQKPTATRQTQPLGMHPSVSRNSETTTFERKSANNYTLITKPKTKVATGYCSQLDNLDNLNDLRSSIPARKIGFRYTRPDTKAEPERPWRRHTQSSKVKLIQPNEQNLKKEYNDMKYDDRTHSWKGNESSLIEFQEKRRPRLMLMTNKQQKPSKYAAAVGNHMIFHAESQKWVSAFGISEECNELDQIEDLNEEMRQIPQRTTQCANKMLEFKLSVETKRQMMYEQEQHEAWIKHWPLKSEEAQITTCSGQLVGASKYCLFRPFE</sequence>
<organism evidence="2 3">
    <name type="scientific">Rhizopus stolonifer</name>
    <name type="common">Rhizopus nigricans</name>
    <dbReference type="NCBI Taxonomy" id="4846"/>
    <lineage>
        <taxon>Eukaryota</taxon>
        <taxon>Fungi</taxon>
        <taxon>Fungi incertae sedis</taxon>
        <taxon>Mucoromycota</taxon>
        <taxon>Mucoromycotina</taxon>
        <taxon>Mucoromycetes</taxon>
        <taxon>Mucorales</taxon>
        <taxon>Mucorineae</taxon>
        <taxon>Rhizopodaceae</taxon>
        <taxon>Rhizopus</taxon>
    </lineage>
</organism>
<feature type="compositionally biased region" description="Polar residues" evidence="1">
    <location>
        <begin position="30"/>
        <end position="44"/>
    </location>
</feature>
<dbReference type="EMBL" id="PJQM01003053">
    <property type="protein sequence ID" value="RCH91061.1"/>
    <property type="molecule type" value="Genomic_DNA"/>
</dbReference>
<feature type="region of interest" description="Disordered" evidence="1">
    <location>
        <begin position="17"/>
        <end position="58"/>
    </location>
</feature>
<evidence type="ECO:0000256" key="1">
    <source>
        <dbReference type="SAM" id="MobiDB-lite"/>
    </source>
</evidence>
<evidence type="ECO:0000313" key="2">
    <source>
        <dbReference type="EMBL" id="RCH91061.1"/>
    </source>
</evidence>
<dbReference type="GO" id="GO:1990334">
    <property type="term" value="C:Bfa1-Bub2 complex"/>
    <property type="evidence" value="ECO:0007669"/>
    <property type="project" value="InterPro"/>
</dbReference>
<name>A0A367JMY2_RHIST</name>
<comment type="caution">
    <text evidence="2">The sequence shown here is derived from an EMBL/GenBank/DDBJ whole genome shotgun (WGS) entry which is preliminary data.</text>
</comment>
<protein>
    <submittedName>
        <fullName evidence="2">Uncharacterized protein</fullName>
    </submittedName>
</protein>
<dbReference type="GO" id="GO:0001100">
    <property type="term" value="P:negative regulation of exit from mitosis"/>
    <property type="evidence" value="ECO:0007669"/>
    <property type="project" value="InterPro"/>
</dbReference>
<keyword evidence="3" id="KW-1185">Reference proteome</keyword>